<dbReference type="InterPro" id="IPR019959">
    <property type="entry name" value="T1SS-143_rpt-cont_dom"/>
</dbReference>
<dbReference type="EMBL" id="LSEF01000025">
    <property type="protein sequence ID" value="OAF19403.1"/>
    <property type="molecule type" value="Genomic_DNA"/>
</dbReference>
<dbReference type="InterPro" id="IPR044016">
    <property type="entry name" value="Big_13"/>
</dbReference>
<dbReference type="SUPFAM" id="SSF49785">
    <property type="entry name" value="Galactose-binding domain-like"/>
    <property type="match status" value="1"/>
</dbReference>
<feature type="region of interest" description="Disordered" evidence="1">
    <location>
        <begin position="3809"/>
        <end position="3828"/>
    </location>
</feature>
<feature type="compositionally biased region" description="Polar residues" evidence="1">
    <location>
        <begin position="3811"/>
        <end position="3828"/>
    </location>
</feature>
<feature type="compositionally biased region" description="Polar residues" evidence="1">
    <location>
        <begin position="4653"/>
        <end position="4675"/>
    </location>
</feature>
<protein>
    <recommendedName>
        <fullName evidence="2">VWFA domain-containing protein</fullName>
    </recommendedName>
</protein>
<feature type="region of interest" description="Disordered" evidence="1">
    <location>
        <begin position="1286"/>
        <end position="1307"/>
    </location>
</feature>
<evidence type="ECO:0000256" key="1">
    <source>
        <dbReference type="SAM" id="MobiDB-lite"/>
    </source>
</evidence>
<dbReference type="GeneID" id="32584327"/>
<evidence type="ECO:0000313" key="3">
    <source>
        <dbReference type="EMBL" id="OAF19403.1"/>
    </source>
</evidence>
<feature type="region of interest" description="Disordered" evidence="1">
    <location>
        <begin position="4638"/>
        <end position="4675"/>
    </location>
</feature>
<dbReference type="Pfam" id="PF13519">
    <property type="entry name" value="VWA_2"/>
    <property type="match status" value="1"/>
</dbReference>
<dbReference type="InterPro" id="IPR008979">
    <property type="entry name" value="Galactose-bd-like_sf"/>
</dbReference>
<comment type="caution">
    <text evidence="3">The sequence shown here is derived from an EMBL/GenBank/DDBJ whole genome shotgun (WGS) entry which is preliminary data.</text>
</comment>
<feature type="region of interest" description="Disordered" evidence="1">
    <location>
        <begin position="3322"/>
        <end position="3342"/>
    </location>
</feature>
<dbReference type="NCBIfam" id="TIGR01965">
    <property type="entry name" value="VCBS_repeat"/>
    <property type="match status" value="2"/>
</dbReference>
<dbReference type="InterPro" id="IPR043824">
    <property type="entry name" value="DUF5801"/>
</dbReference>
<dbReference type="PROSITE" id="PS50234">
    <property type="entry name" value="VWFA"/>
    <property type="match status" value="1"/>
</dbReference>
<dbReference type="SUPFAM" id="SSF53300">
    <property type="entry name" value="vWA-like"/>
    <property type="match status" value="1"/>
</dbReference>
<name>A0A176ZHP4_9BRAD</name>
<accession>A0A176ZHP4</accession>
<keyword evidence="4" id="KW-1185">Reference proteome</keyword>
<dbReference type="Pfam" id="PF17963">
    <property type="entry name" value="Big_9"/>
    <property type="match status" value="2"/>
</dbReference>
<feature type="region of interest" description="Disordered" evidence="1">
    <location>
        <begin position="151"/>
        <end position="174"/>
    </location>
</feature>
<feature type="compositionally biased region" description="Polar residues" evidence="1">
    <location>
        <begin position="133"/>
        <end position="142"/>
    </location>
</feature>
<dbReference type="Gene3D" id="2.60.40.10">
    <property type="entry name" value="Immunoglobulins"/>
    <property type="match status" value="7"/>
</dbReference>
<dbReference type="CDD" id="cd00198">
    <property type="entry name" value="vWFA"/>
    <property type="match status" value="1"/>
</dbReference>
<proteinExistence type="predicted"/>
<gene>
    <name evidence="3" type="ORF">AXW67_37130</name>
</gene>
<dbReference type="InterPro" id="IPR036465">
    <property type="entry name" value="vWFA_dom_sf"/>
</dbReference>
<dbReference type="Gene3D" id="3.40.50.410">
    <property type="entry name" value="von Willebrand factor, type A domain"/>
    <property type="match status" value="1"/>
</dbReference>
<dbReference type="RefSeq" id="WP_063676918.1">
    <property type="nucleotide sequence ID" value="NZ_LSEF01000025.1"/>
</dbReference>
<organism evidence="3 4">
    <name type="scientific">Bradyrhizobium neotropicale</name>
    <dbReference type="NCBI Taxonomy" id="1497615"/>
    <lineage>
        <taxon>Bacteria</taxon>
        <taxon>Pseudomonadati</taxon>
        <taxon>Pseudomonadota</taxon>
        <taxon>Alphaproteobacteria</taxon>
        <taxon>Hyphomicrobiales</taxon>
        <taxon>Nitrobacteraceae</taxon>
        <taxon>Bradyrhizobium</taxon>
    </lineage>
</organism>
<reference evidence="3 4" key="1">
    <citation type="submission" date="2016-02" db="EMBL/GenBank/DDBJ databases">
        <title>Draft genome sequence of the strain BR 10247T Bradyrhizobium neotropicale isolated from nodules of Centrolobium paraense.</title>
        <authorList>
            <person name="Simoes-Araujo J.L."/>
            <person name="Barauna A.C."/>
            <person name="Silva K."/>
            <person name="Zilli J.E."/>
        </authorList>
    </citation>
    <scope>NUCLEOTIDE SEQUENCE [LARGE SCALE GENOMIC DNA]</scope>
    <source>
        <strain evidence="3 4">BR 10247</strain>
    </source>
</reference>
<dbReference type="InterPro" id="IPR013783">
    <property type="entry name" value="Ig-like_fold"/>
</dbReference>
<feature type="domain" description="VWFA" evidence="2">
    <location>
        <begin position="3941"/>
        <end position="4116"/>
    </location>
</feature>
<dbReference type="NCBIfam" id="TIGR03660">
    <property type="entry name" value="T1SS_rpt_143"/>
    <property type="match status" value="2"/>
</dbReference>
<evidence type="ECO:0000259" key="2">
    <source>
        <dbReference type="PROSITE" id="PS50234"/>
    </source>
</evidence>
<feature type="region of interest" description="Disordered" evidence="1">
    <location>
        <begin position="123"/>
        <end position="142"/>
    </location>
</feature>
<dbReference type="Pfam" id="PF19077">
    <property type="entry name" value="Big_13"/>
    <property type="match status" value="6"/>
</dbReference>
<dbReference type="InterPro" id="IPR010221">
    <property type="entry name" value="VCBS_dom"/>
</dbReference>
<dbReference type="NCBIfam" id="NF033510">
    <property type="entry name" value="Ca_tandemer"/>
    <property type="match status" value="3"/>
</dbReference>
<evidence type="ECO:0000313" key="4">
    <source>
        <dbReference type="Proteomes" id="UP000077173"/>
    </source>
</evidence>
<feature type="compositionally biased region" description="Polar residues" evidence="1">
    <location>
        <begin position="160"/>
        <end position="174"/>
    </location>
</feature>
<dbReference type="Proteomes" id="UP000077173">
    <property type="component" value="Unassembled WGS sequence"/>
</dbReference>
<dbReference type="Pfam" id="PF19116">
    <property type="entry name" value="DUF5801"/>
    <property type="match status" value="11"/>
</dbReference>
<sequence>MNAQFQVAQATGTAVPTTSTPVRTFSLAKPLTDQAVVVHLGYDQKVKLDFSSIANEKITLVHVGEKLIILFDNKSTITVDPVFDSRHDNQQLLSIELAPGRDVSVQEFASLFPITTDQSVLPAAGDGSGNAQGSGANFSSSAVDPLNAGNPLDLLGQEELGNSGTGDQQFPAISSPTVSVTGSIELVVDESFIPANGTNSAGSTTGASGSNVDTQNLQVVFTVSTPLGLQSLTYALHVDKTSTGLIDSLSGQGVVLVQKGTAEVDGVVTVNGKELTVFTLTVDGTGHITMTDLRGVHQDSKDNPADTSEGIHLGPGLVSVTATAVDVSGNSATGSFDLGPHITINDDGPSIAVAQGEGEGDGPHLPFLPALEVDESALPSGAQPHSLSTTATQDFSGAFTHVDGADGATITYALSVTAGGVDTHLLDSLTGHEVFLFNEKGTIVAREGTDATAAAGGHIVFTLEVDSSGQVTMTLERSVHEFTPQVNANSDEPISLSNVPVTLTATITDNDGDTASASISIGSTIVIHDDSPTIAVVLGQGGDEGPQLPVLPVLEVDESALPSGAQTPSYPASVTKDFSGLFTHADGADGATISYAVSVSGGGVDTHLLDSLTGHEVFLFNENGTVVARVGTDLATSDPDGAIAFTLKVDSLSGQVTMTLDRSVHELTPQANVPSNEPIQLSGVPVTLTATITDNDGDSASASIDIGSTIVIHDDSPTLTLTPGKNSVTIDETPGQQAGTNDVQFTDLSAAAQTAFNNVANKGFDPDVSHDHNAIGYAVNSGLVSADINFGADGGDATQSKLFELTLAKSGVDSGLQTTAGREIYLFLENGVIVGRYDAPHDGNTVVDGSDPAAFAITIDPTTGQVSVAQYVSLNQPDHATAADGFNSYNEGVSLATGSVSIALTVKDADGDTVTKSVDVSHEITFLDDGPKVTVNVDERFSVVLDETPGVQFEDDDTTASFVRHLFDSVVNTGNDPDLTSSEKDHGAIGFAIGGHDALDVHAIFGADGPAAHNAVVYSLTLNGVSGSVDSGIQTTDGKEIYLTIENGVIVGRVDTNGDHQVSTSDPAAFAIAIDDDGHVATAEYLSLKHPDPHASDETVQLTQGVVSATVTITDGDQDQATASTDISSHIKFEDDVPHAYDVKPFTILDDEAQSLFPPNFGGSGDAFPSLNTLTGGAHSLFNSGADGTESVTFAPPSDIKAIYKLDSGLAGQETLDYTTTTSGGHTVLTATGHVSGNVVFTLDVAGDGSYTFKVSEPLVHPTNSTTEENLSVKIGFTVTDGDGDQDSGSLTVKVNDDTPTVDVDRAEDSHGHDVTLALLTLDESIGVTPGDPNATSDDVPGVTAPSFLTSTDPTKAIGITKTPTSDEKGTSVAELFTTDVDFGADGAKAAPTVSYTFTLKDDHGSTVSNGSATGVETNLIVTALADSPLAGLTDAQRTIYLFKEADGSIVGKIGIGGGGNVTDFVALHVVIDQSSGEPRIVVEQYLPIQHSNTNSSDESASLTFNDRDASLGVTLTVTATDGDGDVASDSKTVTLAGHDSSLIKIEDSGPTVTITATGVTVVHDETPGVQNAGDPNPSDDVAGANLPSTVLASFNAITNQGSDPDVPNKDNGAIGFALSSAAVVSVAATFGTDGPAKTNSTVLSLQIDGGNNTDSGLQTTDGQHILLRLETYNGVSMIVGRVDGNGDHSVSTSDPAAFAIEIGQDGRISVAQYLSLKNPSPGSSPSDLDEPTTTLQHVQAVVTVTDGDGDHATQAIDISSKIQFQDDGPTLTVTAPAVINGLDFGAFVLNSNEWGQGSGTATGTNGGWTISDANSGHSGADLIANTGGGTVQLERVGDGYLGMHSSTGGYMVDLDASPHDVKISQVVTGLASGQTYDLRFEAGAPFPNLAHLEVWFGGVKVGDISPTGQMQEYTIQVVGGSGPNHDNLLEFRETGTPDNQGTYLANVSVGEIVIDETAGIQADSNEVAANSLFNAVAHQGFDPDMQPQFAEGRGAIVSVSANFGSDGPATSGATTYVVQTANSGLTDSGLQTTAGQHIILFNETYNGVSYVVGRYDSNGDHQVTSADDAAFAFTVNASTGKLSLVQYVSLHEPNTASNDEGVFLNTGSLSVTVTVKDGDNDTASKTVDVSAAIRFDDDGPTAALAVTKATLTIDETAGQDAGTNDVAHLSDFTGLFSSIAGTPIEIAQSSAAVVSATATVYGADGQGAAPVFVLNVSASGVDSGLDATDGRSVFLFKEGNLIVGREGLADGTVDSGGKVAFAISIDSATGVLTVAEYTALYHHNPADPNEAASPLAIADNAIQASVTVTDGDGDTSVASVGIGGQIHFLDDGPTVAAAPLSQIVNGNFSQGVWSDPAWWGSMSTDVTGWTISQSPVGPGTVDLERTPSGYLGMTTSNGADMVDMGSSPGNIEITQSFTNLTPGQSYAIQFEAGAPFPETAKLQVVWDGQVIGTIDPSGPGQLTSYNYIVTATGHDTLSFVEIGTGNAPITQTWQGHDLASEDYHGTYLANVGLVATYVVDEDGLPAGNHDLPTPSEGDAAGIATSVTGALGINWGADNYDPSNDTIRPDGSFAQDNDGSALTGRNVTFTDATVDVSGIAGHVLTSNGQTVQYMLTGMGATLIGYVGDPNHKVFEVSLSDDGTGAFKFTLLGQLDHAPNGSENDIDLTFHFTATDSDGDSAHGTFMVGVDDDVPVVTAAGDTVNVNEANLPDDRHLSPVALPGGGFSGEAQAATGFFHINWGADNGDAKHLAFAKDAQGNVLGPQLTSDGVQLDYVVRFPSDSPGNEQIIAYKHGGNPDTDPVFSITLYEQGHGYFTYVQYQNIDHPGAGADVDVLNFNVIATDADGDSVQTSLTVKVVDDIPLVIASGSVTGEVDEDGLPTGNIDAGRLGETAGTGHASISGDAGSLKALVSFGADGPGAHPFQLVDQTTASAWISGLHLTSQGQAIDHATVSGNTVTAQSHDGRNIFSLTVNDDGSWTFALKDQLDHPKQDDPSTPTQEKEFEDTLSISLGGLINAVDGDGDVTSLGSANFTVTVRDDEPYFGTISTGSVTQLHTAATGTFDFHVGADEPGHLTVAAPAISGVDVATVVDGNGITTVTGTFHGSGLTYYVLTVNPNGTYSFEIDNLPTGTAPLNPVDLTSAFSPVHSKDFGPFTITADTNQKLNGSGQGVGIDSNNAGDGGYAKITFDNEMTVANLHFKSGGSSDVTITWIATDTHTGQHESGQFTIPAHENGTDGFTVDPSIASFDQLELTTSTDGSGKIKIKDIGGTEVTQNTNVGPFDFTLTGTDADNDAATGTIHINANIGVNGIPTISSSDAAELSDAAGNDHAAGPTPDPFVAQSATGSLHIDYGHDGPGTPEFAAVYDGGLGAVVSQTSAGGVTTITTASWTLTINETTGDYTFKQTAAYHHDAGADTDSGHVTVTVKDGNGDTATGTLTLTIDDDVPTAHADVNSAESGALITGNVENNDVGGADGIASIAWNNVSLNHTVTGAHGVLTVGTDGAYSYHANPNTATGADQFTYTITDGDGDTSTTTLTINVTNGQPTVAPATVTVDEAALDTTKDSGDLASSAFTGSNPTLTTESATGTLSFSDPDGVTVTGVAAGTSGSDVSGHVGTLVQGTYGVLEINSSGHYTYTLTKPVTEPSANNGADTVNGADVFTYTVTDSFGNTSTSTVSINIKDDVPTAHADVNSAESGALITGNVENNDVGGADGIASIAWNNVSLNHTVAGAHGVLTVGTDGSYSYHANPNAATGADQFTYTITDGDGDTSTTTLTINVTNGQPTVAPATVTVDEAALDTTKDSGDLASSAFTGSNPTLTTESATGTVSFSDPDGVTVTGVAAGTSGSDVSGHVGTLVQGTYGVLEINSSGHYTYTLTKPVTEPSANNGADTVNGADVFTYTVTDSLGNTSTSTVSINVKDDVPIARGETANVAEASATNVVFMIDTSGSTDGTTLASEKQAAINLLNAGINGGQVLVVDFNDTAQVSGWMTVSNAITYINGLQADGGTNYHVALTTTESYISTHTTPDAGQTIGYFLSDGEPTEPFYNPDISNSEQVTWDSFLATNHISTVYGVNVASTSADSDIAPIAYPTPGDNIGIGSNANGLLNTIPATVHTASGNVLSNDTFGADGPGVGAGILSITVGPATYTFDGTNFSDGHGHTTLGSVLTAVTSLGTLTFNFATGAYSYATSASVNADQTETFHYTLVDHDGDQAGADLSIVIKNSPHAPTGLDLDALDDTGTSSSDNITNHTTGLTITGAAENGTTVTLYDDTNNDGIHESGEATLGSAAVSGGTFSIDVSLLTDGLHHVRGFETDASNNVSPSSSSLDITIDTAAPAAAVTGIVNDSGVVGDHITNDNRLIIEGTAEAGTTVIVYRNGTSIGTIVADGNGDWSLDDTGTKLSDGTYQYTARATDVAGNSTLSSGYAVTVDTTKPTESVHITAISQDTGVSSTDFVTNDTQLTVSGTNSTLATGDKVQVSTDGFTWFDATQTDSTHWSYSDPATHSSDFTYYARVVDAAGNVGNNTDQQDVDIDITPPTTTVAISGIQNDTGASSSDFITSDRTLTLNGTYSNLGSNIIQVSTDNGQTWNNADTSFGSWSYTDPATHADGTFTYQVRVIDIAGNVGNTAAHNVTVDGTAPGAPSTPDMTAATDSGSSNTDNVTNDQTPTFTGTAEAGSTVNIYSDGNLVGTGVATGGTYTITTSSLSDGQHTITAKATDAAGNQSSASGGLTVTIDHVIATPSTPDLIAASDSGSSSTDNITSVHTPTFTGTAETGSTVSIFSDGTLVGTGVATGGTYSIVTSSLADGTHVITAKATDVAGNVSSASAGLSVTIDDSAAAPTLALHSDTGLSSSDRITSSGQVDVSGLETGASWQYSTNNGTSWNNGSGSSFTLTGDGAKTVLVHQTDVAGNTSSNATLNFTLDTVGPTIAITTASHNLNLVAGTVSDSGSGAVSVSVAKGGTSLGTDNSVSSGNWSITSSNFNSGQTITATATDLAGNTASTSVKAVAPAGVSGEAINLALASTAAAQHVGPVSLTIAGVLDGWTLSEGSRNADGTWTVLTNDIGSLSVTSPDGFTGALVFNVMESWTDADGSIGTAYVVDNVEAYAKGSPIFAWSGDDTLTASSGHDMLVFANRIGADVVHGFDVAHDKIDLIGFDGVSSFADVQAHLSTDAAGNAVITLGDGETITLAGVDAKTLTGDDFVFNETPVTHNSGDMVLSDGAMLPLSGIVDNTGRIELGSTGTQTELEIVQHGATLQGGGTVVLSDNSENVIFGSQADVTLTNVDNTIMGAGQIGDGQLTLVNEGTIVATGVNALVIDTGANVVTNSGTLEAVGSGGMIVHAAIDNEGLLWANGGDLSVTGNVSGNGSALISGHGSLELAGAFSGEVKFDDNASGTLVLDHASDFHGVLSGFDANDTLDLEGILGGSASMSYQENAQGNGGVLTVTDGKTTANIAFAGEHTASDFHVDTSGTANQVLVHLETQAQAQAQVMVHAA</sequence>
<dbReference type="InterPro" id="IPR002035">
    <property type="entry name" value="VWF_A"/>
</dbReference>